<dbReference type="AlphaFoldDB" id="A0AAW2FPR6"/>
<protein>
    <submittedName>
        <fullName evidence="1">Uncharacterized protein</fullName>
    </submittedName>
</protein>
<dbReference type="EMBL" id="JADYXP020000008">
    <property type="protein sequence ID" value="KAL0117936.1"/>
    <property type="molecule type" value="Genomic_DNA"/>
</dbReference>
<dbReference type="Proteomes" id="UP001430953">
    <property type="component" value="Unassembled WGS sequence"/>
</dbReference>
<evidence type="ECO:0000313" key="2">
    <source>
        <dbReference type="Proteomes" id="UP001430953"/>
    </source>
</evidence>
<gene>
    <name evidence="1" type="ORF">PUN28_008962</name>
</gene>
<evidence type="ECO:0000313" key="1">
    <source>
        <dbReference type="EMBL" id="KAL0117936.1"/>
    </source>
</evidence>
<keyword evidence="2" id="KW-1185">Reference proteome</keyword>
<sequence>MRIVLRNRRSVYQKTQVDRNLGRVFPVRSCRPRSRLRHRRSHRRPVDYTDTPRYLDDLDPVKHPPGRRCRCMIALRPAWPTAIRKKILWLCNEVRLSKSTTAARRVAKSQKNYNCVISFRFVGTFQKRLLPTCHLERDERSVIK</sequence>
<proteinExistence type="predicted"/>
<organism evidence="1 2">
    <name type="scientific">Cardiocondyla obscurior</name>
    <dbReference type="NCBI Taxonomy" id="286306"/>
    <lineage>
        <taxon>Eukaryota</taxon>
        <taxon>Metazoa</taxon>
        <taxon>Ecdysozoa</taxon>
        <taxon>Arthropoda</taxon>
        <taxon>Hexapoda</taxon>
        <taxon>Insecta</taxon>
        <taxon>Pterygota</taxon>
        <taxon>Neoptera</taxon>
        <taxon>Endopterygota</taxon>
        <taxon>Hymenoptera</taxon>
        <taxon>Apocrita</taxon>
        <taxon>Aculeata</taxon>
        <taxon>Formicoidea</taxon>
        <taxon>Formicidae</taxon>
        <taxon>Myrmicinae</taxon>
        <taxon>Cardiocondyla</taxon>
    </lineage>
</organism>
<comment type="caution">
    <text evidence="1">The sequence shown here is derived from an EMBL/GenBank/DDBJ whole genome shotgun (WGS) entry which is preliminary data.</text>
</comment>
<name>A0AAW2FPR6_9HYME</name>
<reference evidence="1 2" key="1">
    <citation type="submission" date="2023-03" db="EMBL/GenBank/DDBJ databases">
        <title>High recombination rates correlate with genetic variation in Cardiocondyla obscurior ants.</title>
        <authorList>
            <person name="Errbii M."/>
        </authorList>
    </citation>
    <scope>NUCLEOTIDE SEQUENCE [LARGE SCALE GENOMIC DNA]</scope>
    <source>
        <strain evidence="1">Alpha-2009</strain>
        <tissue evidence="1">Whole body</tissue>
    </source>
</reference>
<accession>A0AAW2FPR6</accession>